<proteinExistence type="predicted"/>
<gene>
    <name evidence="4" type="ORF">GCM10011416_12050</name>
</gene>
<protein>
    <submittedName>
        <fullName evidence="4">N-acetyltransferase</fullName>
    </submittedName>
</protein>
<evidence type="ECO:0000256" key="1">
    <source>
        <dbReference type="ARBA" id="ARBA00022679"/>
    </source>
</evidence>
<feature type="domain" description="N-acetyltransferase" evidence="3">
    <location>
        <begin position="1"/>
        <end position="150"/>
    </location>
</feature>
<keyword evidence="5" id="KW-1185">Reference proteome</keyword>
<comment type="caution">
    <text evidence="4">The sequence shown here is derived from an EMBL/GenBank/DDBJ whole genome shotgun (WGS) entry which is preliminary data.</text>
</comment>
<dbReference type="PANTHER" id="PTHR43800">
    <property type="entry name" value="PEPTIDYL-LYSINE N-ACETYLTRANSFERASE YJAB"/>
    <property type="match status" value="1"/>
</dbReference>
<name>A0A917HYI5_9FLAO</name>
<reference evidence="4" key="2">
    <citation type="submission" date="2020-09" db="EMBL/GenBank/DDBJ databases">
        <authorList>
            <person name="Sun Q."/>
            <person name="Zhou Y."/>
        </authorList>
    </citation>
    <scope>NUCLEOTIDE SEQUENCE</scope>
    <source>
        <strain evidence="4">CGMCC 1.15763</strain>
    </source>
</reference>
<keyword evidence="2" id="KW-0012">Acyltransferase</keyword>
<dbReference type="CDD" id="cd04301">
    <property type="entry name" value="NAT_SF"/>
    <property type="match status" value="1"/>
</dbReference>
<dbReference type="PROSITE" id="PS51186">
    <property type="entry name" value="GNAT"/>
    <property type="match status" value="1"/>
</dbReference>
<dbReference type="InterPro" id="IPR000182">
    <property type="entry name" value="GNAT_dom"/>
</dbReference>
<dbReference type="Proteomes" id="UP000633278">
    <property type="component" value="Unassembled WGS sequence"/>
</dbReference>
<dbReference type="GO" id="GO:0016747">
    <property type="term" value="F:acyltransferase activity, transferring groups other than amino-acyl groups"/>
    <property type="evidence" value="ECO:0007669"/>
    <property type="project" value="InterPro"/>
</dbReference>
<evidence type="ECO:0000259" key="3">
    <source>
        <dbReference type="PROSITE" id="PS51186"/>
    </source>
</evidence>
<dbReference type="RefSeq" id="WP_188598366.1">
    <property type="nucleotide sequence ID" value="NZ_BMJW01000001.1"/>
</dbReference>
<dbReference type="SUPFAM" id="SSF55729">
    <property type="entry name" value="Acyl-CoA N-acyltransferases (Nat)"/>
    <property type="match status" value="1"/>
</dbReference>
<evidence type="ECO:0000313" key="4">
    <source>
        <dbReference type="EMBL" id="GGG95955.1"/>
    </source>
</evidence>
<evidence type="ECO:0000256" key="2">
    <source>
        <dbReference type="ARBA" id="ARBA00023315"/>
    </source>
</evidence>
<dbReference type="AlphaFoldDB" id="A0A917HYI5"/>
<accession>A0A917HYI5</accession>
<reference evidence="4" key="1">
    <citation type="journal article" date="2014" name="Int. J. Syst. Evol. Microbiol.">
        <title>Complete genome sequence of Corynebacterium casei LMG S-19264T (=DSM 44701T), isolated from a smear-ripened cheese.</title>
        <authorList>
            <consortium name="US DOE Joint Genome Institute (JGI-PGF)"/>
            <person name="Walter F."/>
            <person name="Albersmeier A."/>
            <person name="Kalinowski J."/>
            <person name="Ruckert C."/>
        </authorList>
    </citation>
    <scope>NUCLEOTIDE SEQUENCE</scope>
    <source>
        <strain evidence="4">CGMCC 1.15763</strain>
    </source>
</reference>
<dbReference type="EMBL" id="BMJW01000001">
    <property type="protein sequence ID" value="GGG95955.1"/>
    <property type="molecule type" value="Genomic_DNA"/>
</dbReference>
<organism evidence="4 5">
    <name type="scientific">Polaribacter pacificus</name>
    <dbReference type="NCBI Taxonomy" id="1775173"/>
    <lineage>
        <taxon>Bacteria</taxon>
        <taxon>Pseudomonadati</taxon>
        <taxon>Bacteroidota</taxon>
        <taxon>Flavobacteriia</taxon>
        <taxon>Flavobacteriales</taxon>
        <taxon>Flavobacteriaceae</taxon>
    </lineage>
</organism>
<dbReference type="InterPro" id="IPR016181">
    <property type="entry name" value="Acyl_CoA_acyltransferase"/>
</dbReference>
<evidence type="ECO:0000313" key="5">
    <source>
        <dbReference type="Proteomes" id="UP000633278"/>
    </source>
</evidence>
<dbReference type="Gene3D" id="3.40.630.30">
    <property type="match status" value="1"/>
</dbReference>
<keyword evidence="1" id="KW-0808">Transferase</keyword>
<dbReference type="Pfam" id="PF13673">
    <property type="entry name" value="Acetyltransf_10"/>
    <property type="match status" value="1"/>
</dbReference>
<sequence length="150" mass="16815">MIVKALSSDATSITQVALISKAYWGYSEAQILSWTDELTVSPEMIQEMQVYVWKEGQKILGFYVLNQPLDNKIELEFLFVLPSFIGKGIGKKLLVHAIEIAKKNPENLLMTLDADPNAAPFYSSQGFQTVGQKNSSIFGRFMPKMSLPLH</sequence>
<dbReference type="PANTHER" id="PTHR43800:SF1">
    <property type="entry name" value="PEPTIDYL-LYSINE N-ACETYLTRANSFERASE YJAB"/>
    <property type="match status" value="1"/>
</dbReference>